<reference evidence="1" key="1">
    <citation type="submission" date="2025-08" db="UniProtKB">
        <authorList>
            <consortium name="Ensembl"/>
        </authorList>
    </citation>
    <scope>IDENTIFICATION</scope>
</reference>
<protein>
    <submittedName>
        <fullName evidence="1">Uncharacterized protein</fullName>
    </submittedName>
</protein>
<evidence type="ECO:0000313" key="2">
    <source>
        <dbReference type="Proteomes" id="UP000694393"/>
    </source>
</evidence>
<evidence type="ECO:0000313" key="1">
    <source>
        <dbReference type="Ensembl" id="ENSPCEP00000007607.1"/>
    </source>
</evidence>
<proteinExistence type="predicted"/>
<dbReference type="Ensembl" id="ENSPCET00000007875.1">
    <property type="protein sequence ID" value="ENSPCEP00000007607.1"/>
    <property type="gene ID" value="ENSPCEG00000006091.1"/>
</dbReference>
<sequence>MRQDTLFHGKALFIITTTDADNISLISSNFRGHPLLIERTFWQPVKQPKVNTSPRLCASLASIQRGLVLMRSPKPGAALSSGAFPRRTLP</sequence>
<dbReference type="AlphaFoldDB" id="A0A8C8RNZ8"/>
<accession>A0A8C8RNZ8</accession>
<reference evidence="1" key="2">
    <citation type="submission" date="2025-09" db="UniProtKB">
        <authorList>
            <consortium name="Ensembl"/>
        </authorList>
    </citation>
    <scope>IDENTIFICATION</scope>
</reference>
<dbReference type="Proteomes" id="UP000694393">
    <property type="component" value="Unplaced"/>
</dbReference>
<organism evidence="1 2">
    <name type="scientific">Pelusios castaneus</name>
    <name type="common">West African mud turtle</name>
    <dbReference type="NCBI Taxonomy" id="367368"/>
    <lineage>
        <taxon>Eukaryota</taxon>
        <taxon>Metazoa</taxon>
        <taxon>Chordata</taxon>
        <taxon>Craniata</taxon>
        <taxon>Vertebrata</taxon>
        <taxon>Euteleostomi</taxon>
        <taxon>Archelosauria</taxon>
        <taxon>Testudinata</taxon>
        <taxon>Testudines</taxon>
        <taxon>Pleurodira</taxon>
        <taxon>Pelomedusidae</taxon>
        <taxon>Pelusios</taxon>
    </lineage>
</organism>
<keyword evidence="2" id="KW-1185">Reference proteome</keyword>
<name>A0A8C8RNZ8_9SAUR</name>